<name>A0ABR5T2J0_9BACL</name>
<feature type="transmembrane region" description="Helical" evidence="1">
    <location>
        <begin position="32"/>
        <end position="51"/>
    </location>
</feature>
<keyword evidence="1" id="KW-0472">Membrane</keyword>
<keyword evidence="1" id="KW-0812">Transmembrane</keyword>
<evidence type="ECO:0000313" key="3">
    <source>
        <dbReference type="Proteomes" id="UP000070252"/>
    </source>
</evidence>
<dbReference type="Proteomes" id="UP000070252">
    <property type="component" value="Unassembled WGS sequence"/>
</dbReference>
<comment type="caution">
    <text evidence="2">The sequence shown here is derived from an EMBL/GenBank/DDBJ whole genome shotgun (WGS) entry which is preliminary data.</text>
</comment>
<protein>
    <submittedName>
        <fullName evidence="2">Uncharacterized protein</fullName>
    </submittedName>
</protein>
<accession>A0ABR5T2J0</accession>
<evidence type="ECO:0000313" key="2">
    <source>
        <dbReference type="EMBL" id="KWX80420.1"/>
    </source>
</evidence>
<keyword evidence="3" id="KW-1185">Reference proteome</keyword>
<sequence length="63" mass="7262">MIQIPANGHKAHIHGFAGLLHPFSFTRQRVALLFRHISHVFLLLLVLWTAYSGHPWAYIAFQI</sequence>
<dbReference type="EMBL" id="LIPY01000076">
    <property type="protein sequence ID" value="KWX80420.1"/>
    <property type="molecule type" value="Genomic_DNA"/>
</dbReference>
<gene>
    <name evidence="2" type="ORF">AML91_00815</name>
</gene>
<keyword evidence="1" id="KW-1133">Transmembrane helix</keyword>
<evidence type="ECO:0000256" key="1">
    <source>
        <dbReference type="SAM" id="Phobius"/>
    </source>
</evidence>
<organism evidence="2 3">
    <name type="scientific">Paenibacillus jilunlii</name>
    <dbReference type="NCBI Taxonomy" id="682956"/>
    <lineage>
        <taxon>Bacteria</taxon>
        <taxon>Bacillati</taxon>
        <taxon>Bacillota</taxon>
        <taxon>Bacilli</taxon>
        <taxon>Bacillales</taxon>
        <taxon>Paenibacillaceae</taxon>
        <taxon>Paenibacillus</taxon>
    </lineage>
</organism>
<proteinExistence type="predicted"/>
<reference evidence="2 3" key="1">
    <citation type="submission" date="2015-08" db="EMBL/GenBank/DDBJ databases">
        <title>Genome of Paenibacillus jilunlii.</title>
        <authorList>
            <person name="Sant'Anna F.H."/>
            <person name="Ambrosini A."/>
            <person name="Souza R."/>
            <person name="Bach E."/>
            <person name="Fernandes G."/>
            <person name="Balsanelli E."/>
            <person name="Baura V.A."/>
            <person name="Pedrosa F.O."/>
            <person name="Souza E.M."/>
            <person name="Passaglia L."/>
        </authorList>
    </citation>
    <scope>NUCLEOTIDE SEQUENCE [LARGE SCALE GENOMIC DNA]</scope>
    <source>
        <strain evidence="2 3">DSM 23019</strain>
    </source>
</reference>